<reference evidence="1" key="1">
    <citation type="submission" date="2020-05" db="EMBL/GenBank/DDBJ databases">
        <title>Phylogenomic resolution of chytrid fungi.</title>
        <authorList>
            <person name="Stajich J.E."/>
            <person name="Amses K."/>
            <person name="Simmons R."/>
            <person name="Seto K."/>
            <person name="Myers J."/>
            <person name="Bonds A."/>
            <person name="Quandt C.A."/>
            <person name="Barry K."/>
            <person name="Liu P."/>
            <person name="Grigoriev I."/>
            <person name="Longcore J.E."/>
            <person name="James T.Y."/>
        </authorList>
    </citation>
    <scope>NUCLEOTIDE SEQUENCE</scope>
    <source>
        <strain evidence="1">JEL0318</strain>
    </source>
</reference>
<dbReference type="Proteomes" id="UP001212841">
    <property type="component" value="Unassembled WGS sequence"/>
</dbReference>
<evidence type="ECO:0000313" key="1">
    <source>
        <dbReference type="EMBL" id="KAJ3037873.1"/>
    </source>
</evidence>
<dbReference type="AlphaFoldDB" id="A0AAD5WXY0"/>
<evidence type="ECO:0000313" key="2">
    <source>
        <dbReference type="Proteomes" id="UP001212841"/>
    </source>
</evidence>
<dbReference type="EMBL" id="JADGJD010001789">
    <property type="protein sequence ID" value="KAJ3037873.1"/>
    <property type="molecule type" value="Genomic_DNA"/>
</dbReference>
<organism evidence="1 2">
    <name type="scientific">Rhizophlyctis rosea</name>
    <dbReference type="NCBI Taxonomy" id="64517"/>
    <lineage>
        <taxon>Eukaryota</taxon>
        <taxon>Fungi</taxon>
        <taxon>Fungi incertae sedis</taxon>
        <taxon>Chytridiomycota</taxon>
        <taxon>Chytridiomycota incertae sedis</taxon>
        <taxon>Chytridiomycetes</taxon>
        <taxon>Rhizophlyctidales</taxon>
        <taxon>Rhizophlyctidaceae</taxon>
        <taxon>Rhizophlyctis</taxon>
    </lineage>
</organism>
<name>A0AAD5WXY0_9FUNG</name>
<accession>A0AAD5WXY0</accession>
<sequence length="198" mass="22763">MIVIGKGTTHPRNGEQRNVMGAFRLHCHSRHIRGTFCDGRIVLERKRLVRRRVKVDSDTVDMIITERSKEYRLKLDVVFDEAVNLSDELTTRRLSTTYPTFRPILAYRKSKRLISLETDESVVPVKFDASECEIPLTLTGNIMIGTNETGTTVLHVRQFEFDKQNGKPPMMFNIPVPDDPETRSEVSFNETLAVYVLH</sequence>
<gene>
    <name evidence="1" type="ORF">HK097_003351</name>
</gene>
<comment type="caution">
    <text evidence="1">The sequence shown here is derived from an EMBL/GenBank/DDBJ whole genome shotgun (WGS) entry which is preliminary data.</text>
</comment>
<keyword evidence="2" id="KW-1185">Reference proteome</keyword>
<proteinExistence type="predicted"/>
<protein>
    <submittedName>
        <fullName evidence="1">Uncharacterized protein</fullName>
    </submittedName>
</protein>